<dbReference type="Gene3D" id="3.40.50.150">
    <property type="entry name" value="Vaccinia Virus protein VP39"/>
    <property type="match status" value="1"/>
</dbReference>
<dbReference type="CDD" id="cd02440">
    <property type="entry name" value="AdoMet_MTases"/>
    <property type="match status" value="1"/>
</dbReference>
<proteinExistence type="predicted"/>
<dbReference type="GO" id="GO:0032259">
    <property type="term" value="P:methylation"/>
    <property type="evidence" value="ECO:0007669"/>
    <property type="project" value="UniProtKB-KW"/>
</dbReference>
<keyword evidence="2 6" id="KW-0808">Transferase</keyword>
<dbReference type="Pfam" id="PF13649">
    <property type="entry name" value="Methyltransf_25"/>
    <property type="match status" value="1"/>
</dbReference>
<evidence type="ECO:0000313" key="6">
    <source>
        <dbReference type="EMBL" id="TGE27588.1"/>
    </source>
</evidence>
<evidence type="ECO:0000256" key="4">
    <source>
        <dbReference type="SAM" id="MobiDB-lite"/>
    </source>
</evidence>
<dbReference type="PANTHER" id="PTHR43464:SF19">
    <property type="entry name" value="UBIQUINONE BIOSYNTHESIS O-METHYLTRANSFERASE, MITOCHONDRIAL"/>
    <property type="match status" value="1"/>
</dbReference>
<dbReference type="AlphaFoldDB" id="A0A4Z0QBX0"/>
<feature type="compositionally biased region" description="Pro residues" evidence="4">
    <location>
        <begin position="1"/>
        <end position="26"/>
    </location>
</feature>
<dbReference type="GO" id="GO:0008168">
    <property type="term" value="F:methyltransferase activity"/>
    <property type="evidence" value="ECO:0007669"/>
    <property type="project" value="UniProtKB-KW"/>
</dbReference>
<keyword evidence="3" id="KW-0949">S-adenosyl-L-methionine</keyword>
<evidence type="ECO:0000256" key="2">
    <source>
        <dbReference type="ARBA" id="ARBA00022679"/>
    </source>
</evidence>
<comment type="caution">
    <text evidence="6">The sequence shown here is derived from an EMBL/GenBank/DDBJ whole genome shotgun (WGS) entry which is preliminary data.</text>
</comment>
<keyword evidence="7" id="KW-1185">Reference proteome</keyword>
<feature type="domain" description="Methyltransferase" evidence="5">
    <location>
        <begin position="75"/>
        <end position="161"/>
    </location>
</feature>
<evidence type="ECO:0000259" key="5">
    <source>
        <dbReference type="Pfam" id="PF13649"/>
    </source>
</evidence>
<evidence type="ECO:0000313" key="7">
    <source>
        <dbReference type="Proteomes" id="UP000298471"/>
    </source>
</evidence>
<feature type="region of interest" description="Disordered" evidence="4">
    <location>
        <begin position="1"/>
        <end position="33"/>
    </location>
</feature>
<dbReference type="InterPro" id="IPR041698">
    <property type="entry name" value="Methyltransf_25"/>
</dbReference>
<dbReference type="RefSeq" id="WP_135395689.1">
    <property type="nucleotide sequence ID" value="NZ_SRMB01000002.1"/>
</dbReference>
<gene>
    <name evidence="6" type="ORF">E5K02_14550</name>
</gene>
<protein>
    <submittedName>
        <fullName evidence="6">Class I SAM-dependent methyltransferase</fullName>
    </submittedName>
</protein>
<evidence type="ECO:0000256" key="1">
    <source>
        <dbReference type="ARBA" id="ARBA00022603"/>
    </source>
</evidence>
<accession>A0A4Z0QBX0</accession>
<sequence>MPVPPVDPDSAQGPPPVLSYPPPPAHATPAQQHEYERGRWNHFLLDDTWRRTRFNAQPNALLVEAVRHQPPGRALDVNMGEGRNALYLAQLGWQVTGIDFAEQALAFAQQRAQALGLVLTTIAQDLRTFAWDPDQWDLLVLSYADDSAHVAEVHRALKPGGLVVFENFHAEVNQAWNTPPDQQVGFATDELPALYTAAGFRILHYKEPVKAADFTRETHRLVQLVAQKC</sequence>
<dbReference type="PANTHER" id="PTHR43464">
    <property type="entry name" value="METHYLTRANSFERASE"/>
    <property type="match status" value="1"/>
</dbReference>
<name>A0A4Z0QBX0_9BACT</name>
<dbReference type="InterPro" id="IPR029063">
    <property type="entry name" value="SAM-dependent_MTases_sf"/>
</dbReference>
<dbReference type="SUPFAM" id="SSF53335">
    <property type="entry name" value="S-adenosyl-L-methionine-dependent methyltransferases"/>
    <property type="match status" value="1"/>
</dbReference>
<keyword evidence="1 6" id="KW-0489">Methyltransferase</keyword>
<evidence type="ECO:0000256" key="3">
    <source>
        <dbReference type="ARBA" id="ARBA00022691"/>
    </source>
</evidence>
<dbReference type="OrthoDB" id="9804312at2"/>
<organism evidence="6 7">
    <name type="scientific">Hymenobacter metallicola</name>
    <dbReference type="NCBI Taxonomy" id="2563114"/>
    <lineage>
        <taxon>Bacteria</taxon>
        <taxon>Pseudomonadati</taxon>
        <taxon>Bacteroidota</taxon>
        <taxon>Cytophagia</taxon>
        <taxon>Cytophagales</taxon>
        <taxon>Hymenobacteraceae</taxon>
        <taxon>Hymenobacter</taxon>
    </lineage>
</organism>
<dbReference type="Proteomes" id="UP000298471">
    <property type="component" value="Unassembled WGS sequence"/>
</dbReference>
<dbReference type="EMBL" id="SRMB01000002">
    <property type="protein sequence ID" value="TGE27588.1"/>
    <property type="molecule type" value="Genomic_DNA"/>
</dbReference>
<reference evidence="6 7" key="1">
    <citation type="submission" date="2019-04" db="EMBL/GenBank/DDBJ databases">
        <authorList>
            <person name="Feng G."/>
            <person name="Zhang J."/>
            <person name="Zhu H."/>
        </authorList>
    </citation>
    <scope>NUCLEOTIDE SEQUENCE [LARGE SCALE GENOMIC DNA]</scope>
    <source>
        <strain evidence="6 7">9PBR-1</strain>
    </source>
</reference>